<dbReference type="GO" id="GO:0008270">
    <property type="term" value="F:zinc ion binding"/>
    <property type="evidence" value="ECO:0007669"/>
    <property type="project" value="UniProtKB-KW"/>
</dbReference>
<evidence type="ECO:0000256" key="2">
    <source>
        <dbReference type="ARBA" id="ARBA00022737"/>
    </source>
</evidence>
<dbReference type="PROSITE" id="PS50157">
    <property type="entry name" value="ZINC_FINGER_C2H2_2"/>
    <property type="match status" value="2"/>
</dbReference>
<comment type="caution">
    <text evidence="8">The sequence shown here is derived from an EMBL/GenBank/DDBJ whole genome shotgun (WGS) entry which is preliminary data.</text>
</comment>
<keyword evidence="5" id="KW-0539">Nucleus</keyword>
<feature type="non-terminal residue" evidence="8">
    <location>
        <position position="78"/>
    </location>
</feature>
<dbReference type="Gene3D" id="3.30.160.60">
    <property type="entry name" value="Classic Zinc Finger"/>
    <property type="match status" value="2"/>
</dbReference>
<dbReference type="PANTHER" id="PTHR23235">
    <property type="entry name" value="KRUEPPEL-LIKE TRANSCRIPTION FACTOR"/>
    <property type="match status" value="1"/>
</dbReference>
<feature type="domain" description="C2H2-type" evidence="7">
    <location>
        <begin position="5"/>
        <end position="32"/>
    </location>
</feature>
<reference evidence="8 9" key="1">
    <citation type="submission" date="2019-09" db="EMBL/GenBank/DDBJ databases">
        <title>Bird 10,000 Genomes (B10K) Project - Family phase.</title>
        <authorList>
            <person name="Zhang G."/>
        </authorList>
    </citation>
    <scope>NUCLEOTIDE SEQUENCE [LARGE SCALE GENOMIC DNA]</scope>
    <source>
        <strain evidence="8">B10K-CU-031-20</strain>
    </source>
</reference>
<accession>A0A7K8R796</accession>
<dbReference type="FunFam" id="3.30.160.60:FF:003464">
    <property type="match status" value="1"/>
</dbReference>
<dbReference type="PANTHER" id="PTHR23235:SF142">
    <property type="entry name" value="ZINC FINGER PROTEIN 384"/>
    <property type="match status" value="1"/>
</dbReference>
<feature type="domain" description="C2H2-type" evidence="7">
    <location>
        <begin position="33"/>
        <end position="60"/>
    </location>
</feature>
<protein>
    <submittedName>
        <fullName evidence="8">CKR1 protein</fullName>
    </submittedName>
</protein>
<dbReference type="Proteomes" id="UP000567624">
    <property type="component" value="Unassembled WGS sequence"/>
</dbReference>
<proteinExistence type="predicted"/>
<dbReference type="EMBL" id="VWYW01001854">
    <property type="protein sequence ID" value="NXF13705.1"/>
    <property type="molecule type" value="Genomic_DNA"/>
</dbReference>
<keyword evidence="1" id="KW-0479">Metal-binding</keyword>
<dbReference type="GO" id="GO:0000981">
    <property type="term" value="F:DNA-binding transcription factor activity, RNA polymerase II-specific"/>
    <property type="evidence" value="ECO:0007669"/>
    <property type="project" value="TreeGrafter"/>
</dbReference>
<name>A0A7K8R796_9PASS</name>
<dbReference type="AlphaFoldDB" id="A0A7K8R796"/>
<dbReference type="Pfam" id="PF00096">
    <property type="entry name" value="zf-C2H2"/>
    <property type="match status" value="2"/>
</dbReference>
<keyword evidence="9" id="KW-1185">Reference proteome</keyword>
<evidence type="ECO:0000313" key="8">
    <source>
        <dbReference type="EMBL" id="NXF13705.1"/>
    </source>
</evidence>
<dbReference type="PROSITE" id="PS00028">
    <property type="entry name" value="ZINC_FINGER_C2H2_1"/>
    <property type="match status" value="2"/>
</dbReference>
<evidence type="ECO:0000256" key="6">
    <source>
        <dbReference type="PROSITE-ProRule" id="PRU00042"/>
    </source>
</evidence>
<keyword evidence="2" id="KW-0677">Repeat</keyword>
<evidence type="ECO:0000256" key="3">
    <source>
        <dbReference type="ARBA" id="ARBA00022771"/>
    </source>
</evidence>
<feature type="non-terminal residue" evidence="8">
    <location>
        <position position="1"/>
    </location>
</feature>
<dbReference type="InterPro" id="IPR013087">
    <property type="entry name" value="Znf_C2H2_type"/>
</dbReference>
<keyword evidence="3 6" id="KW-0863">Zinc-finger</keyword>
<evidence type="ECO:0000256" key="4">
    <source>
        <dbReference type="ARBA" id="ARBA00022833"/>
    </source>
</evidence>
<dbReference type="GO" id="GO:0000978">
    <property type="term" value="F:RNA polymerase II cis-regulatory region sequence-specific DNA binding"/>
    <property type="evidence" value="ECO:0007669"/>
    <property type="project" value="TreeGrafter"/>
</dbReference>
<organism evidence="8 9">
    <name type="scientific">Smithornis capensis</name>
    <dbReference type="NCBI Taxonomy" id="363769"/>
    <lineage>
        <taxon>Eukaryota</taxon>
        <taxon>Metazoa</taxon>
        <taxon>Chordata</taxon>
        <taxon>Craniata</taxon>
        <taxon>Vertebrata</taxon>
        <taxon>Euteleostomi</taxon>
        <taxon>Archelosauria</taxon>
        <taxon>Archosauria</taxon>
        <taxon>Dinosauria</taxon>
        <taxon>Saurischia</taxon>
        <taxon>Theropoda</taxon>
        <taxon>Coelurosauria</taxon>
        <taxon>Aves</taxon>
        <taxon>Neognathae</taxon>
        <taxon>Neoaves</taxon>
        <taxon>Telluraves</taxon>
        <taxon>Australaves</taxon>
        <taxon>Passeriformes</taxon>
        <taxon>Eurylaimidae</taxon>
        <taxon>Smithornis</taxon>
    </lineage>
</organism>
<dbReference type="SUPFAM" id="SSF57667">
    <property type="entry name" value="beta-beta-alpha zinc fingers"/>
    <property type="match status" value="1"/>
</dbReference>
<evidence type="ECO:0000256" key="1">
    <source>
        <dbReference type="ARBA" id="ARBA00022723"/>
    </source>
</evidence>
<evidence type="ECO:0000256" key="5">
    <source>
        <dbReference type="ARBA" id="ARBA00023242"/>
    </source>
</evidence>
<sequence length="78" mass="8353">ARKGYACGDCGKAFAWASHLERHRRVHTGERPFGCPECGEAFSQGSHLAKHRRSHLAKAAVATVAPALPLAGTRMEGD</sequence>
<evidence type="ECO:0000259" key="7">
    <source>
        <dbReference type="PROSITE" id="PS50157"/>
    </source>
</evidence>
<keyword evidence="4" id="KW-0862">Zinc</keyword>
<dbReference type="InterPro" id="IPR036236">
    <property type="entry name" value="Znf_C2H2_sf"/>
</dbReference>
<dbReference type="SMART" id="SM00355">
    <property type="entry name" value="ZnF_C2H2"/>
    <property type="match status" value="2"/>
</dbReference>
<dbReference type="FunFam" id="3.30.160.60:FF:002959">
    <property type="match status" value="1"/>
</dbReference>
<gene>
    <name evidence="8" type="primary">Ckr1</name>
    <name evidence="8" type="ORF">SMICAP_R15070</name>
</gene>
<evidence type="ECO:0000313" key="9">
    <source>
        <dbReference type="Proteomes" id="UP000567624"/>
    </source>
</evidence>